<gene>
    <name evidence="9" type="ordered locus">Rcas_2801</name>
</gene>
<evidence type="ECO:0000256" key="5">
    <source>
        <dbReference type="ARBA" id="ARBA00022989"/>
    </source>
</evidence>
<organism evidence="9 10">
    <name type="scientific">Roseiflexus castenholzii (strain DSM 13941 / HLO8)</name>
    <dbReference type="NCBI Taxonomy" id="383372"/>
    <lineage>
        <taxon>Bacteria</taxon>
        <taxon>Bacillati</taxon>
        <taxon>Chloroflexota</taxon>
        <taxon>Chloroflexia</taxon>
        <taxon>Chloroflexales</taxon>
        <taxon>Roseiflexineae</taxon>
        <taxon>Roseiflexaceae</taxon>
        <taxon>Roseiflexus</taxon>
    </lineage>
</organism>
<protein>
    <submittedName>
        <fullName evidence="9">Binding-protein-dependent transport systems inner membrane component</fullName>
    </submittedName>
</protein>
<feature type="transmembrane region" description="Helical" evidence="7">
    <location>
        <begin position="228"/>
        <end position="254"/>
    </location>
</feature>
<dbReference type="AlphaFoldDB" id="A7NMU8"/>
<dbReference type="InterPro" id="IPR035906">
    <property type="entry name" value="MetI-like_sf"/>
</dbReference>
<dbReference type="GO" id="GO:0005886">
    <property type="term" value="C:plasma membrane"/>
    <property type="evidence" value="ECO:0007669"/>
    <property type="project" value="UniProtKB-SubCell"/>
</dbReference>
<evidence type="ECO:0000313" key="9">
    <source>
        <dbReference type="EMBL" id="ABU58872.1"/>
    </source>
</evidence>
<name>A7NMU8_ROSCS</name>
<keyword evidence="4 7" id="KW-0812">Transmembrane</keyword>
<keyword evidence="6 7" id="KW-0472">Membrane</keyword>
<dbReference type="OrthoDB" id="9772184at2"/>
<dbReference type="CDD" id="cd06261">
    <property type="entry name" value="TM_PBP2"/>
    <property type="match status" value="1"/>
</dbReference>
<keyword evidence="3" id="KW-1003">Cell membrane</keyword>
<reference evidence="9 10" key="1">
    <citation type="submission" date="2007-08" db="EMBL/GenBank/DDBJ databases">
        <title>Complete sequence of Roseiflexus castenholzii DSM 13941.</title>
        <authorList>
            <consortium name="US DOE Joint Genome Institute"/>
            <person name="Copeland A."/>
            <person name="Lucas S."/>
            <person name="Lapidus A."/>
            <person name="Barry K."/>
            <person name="Glavina del Rio T."/>
            <person name="Dalin E."/>
            <person name="Tice H."/>
            <person name="Pitluck S."/>
            <person name="Thompson L.S."/>
            <person name="Brettin T."/>
            <person name="Bruce D."/>
            <person name="Detter J.C."/>
            <person name="Han C."/>
            <person name="Tapia R."/>
            <person name="Schmutz J."/>
            <person name="Larimer F."/>
            <person name="Land M."/>
            <person name="Hauser L."/>
            <person name="Kyrpides N."/>
            <person name="Mikhailova N."/>
            <person name="Bryant D.A."/>
            <person name="Hanada S."/>
            <person name="Tsukatani Y."/>
            <person name="Richardson P."/>
        </authorList>
    </citation>
    <scope>NUCLEOTIDE SEQUENCE [LARGE SCALE GENOMIC DNA]</scope>
    <source>
        <strain evidence="10">DSM 13941 / HLO8</strain>
    </source>
</reference>
<dbReference type="InterPro" id="IPR045621">
    <property type="entry name" value="BPD_transp_1_N"/>
</dbReference>
<feature type="transmembrane region" description="Helical" evidence="7">
    <location>
        <begin position="12"/>
        <end position="30"/>
    </location>
</feature>
<keyword evidence="10" id="KW-1185">Reference proteome</keyword>
<dbReference type="EMBL" id="CP000804">
    <property type="protein sequence ID" value="ABU58872.1"/>
    <property type="molecule type" value="Genomic_DNA"/>
</dbReference>
<dbReference type="KEGG" id="rca:Rcas_2801"/>
<dbReference type="GO" id="GO:0055085">
    <property type="term" value="P:transmembrane transport"/>
    <property type="evidence" value="ECO:0007669"/>
    <property type="project" value="InterPro"/>
</dbReference>
<dbReference type="eggNOG" id="COG0601">
    <property type="taxonomic scope" value="Bacteria"/>
</dbReference>
<dbReference type="STRING" id="383372.Rcas_2801"/>
<dbReference type="Gene3D" id="1.10.3720.10">
    <property type="entry name" value="MetI-like"/>
    <property type="match status" value="1"/>
</dbReference>
<dbReference type="PANTHER" id="PTHR43163:SF6">
    <property type="entry name" value="DIPEPTIDE TRANSPORT SYSTEM PERMEASE PROTEIN DPPB-RELATED"/>
    <property type="match status" value="1"/>
</dbReference>
<evidence type="ECO:0000256" key="6">
    <source>
        <dbReference type="ARBA" id="ARBA00023136"/>
    </source>
</evidence>
<proteinExistence type="inferred from homology"/>
<dbReference type="InterPro" id="IPR000515">
    <property type="entry name" value="MetI-like"/>
</dbReference>
<feature type="transmembrane region" description="Helical" evidence="7">
    <location>
        <begin position="99"/>
        <end position="122"/>
    </location>
</feature>
<comment type="subcellular location">
    <subcellularLocation>
        <location evidence="1 7">Cell membrane</location>
        <topology evidence="1 7">Multi-pass membrane protein</topology>
    </subcellularLocation>
</comment>
<evidence type="ECO:0000259" key="8">
    <source>
        <dbReference type="PROSITE" id="PS50928"/>
    </source>
</evidence>
<dbReference type="Pfam" id="PF00528">
    <property type="entry name" value="BPD_transp_1"/>
    <property type="match status" value="1"/>
</dbReference>
<evidence type="ECO:0000256" key="4">
    <source>
        <dbReference type="ARBA" id="ARBA00022692"/>
    </source>
</evidence>
<evidence type="ECO:0000256" key="3">
    <source>
        <dbReference type="ARBA" id="ARBA00022475"/>
    </source>
</evidence>
<accession>A7NMU8</accession>
<feature type="transmembrane region" description="Helical" evidence="7">
    <location>
        <begin position="134"/>
        <end position="162"/>
    </location>
</feature>
<feature type="domain" description="ABC transmembrane type-1" evidence="8">
    <location>
        <begin position="95"/>
        <end position="293"/>
    </location>
</feature>
<feature type="transmembrane region" description="Helical" evidence="7">
    <location>
        <begin position="174"/>
        <end position="192"/>
    </location>
</feature>
<evidence type="ECO:0000256" key="1">
    <source>
        <dbReference type="ARBA" id="ARBA00004651"/>
    </source>
</evidence>
<evidence type="ECO:0000256" key="2">
    <source>
        <dbReference type="ARBA" id="ARBA00022448"/>
    </source>
</evidence>
<dbReference type="RefSeq" id="WP_012121296.1">
    <property type="nucleotide sequence ID" value="NC_009767.1"/>
</dbReference>
<dbReference type="SUPFAM" id="SSF161098">
    <property type="entry name" value="MetI-like"/>
    <property type="match status" value="1"/>
</dbReference>
<dbReference type="PANTHER" id="PTHR43163">
    <property type="entry name" value="DIPEPTIDE TRANSPORT SYSTEM PERMEASE PROTEIN DPPB-RELATED"/>
    <property type="match status" value="1"/>
</dbReference>
<evidence type="ECO:0000256" key="7">
    <source>
        <dbReference type="RuleBase" id="RU363032"/>
    </source>
</evidence>
<evidence type="ECO:0000313" key="10">
    <source>
        <dbReference type="Proteomes" id="UP000000263"/>
    </source>
</evidence>
<dbReference type="Proteomes" id="UP000000263">
    <property type="component" value="Chromosome"/>
</dbReference>
<feature type="transmembrane region" description="Helical" evidence="7">
    <location>
        <begin position="274"/>
        <end position="297"/>
    </location>
</feature>
<keyword evidence="5 7" id="KW-1133">Transmembrane helix</keyword>
<comment type="similarity">
    <text evidence="7">Belongs to the binding-protein-dependent transport system permease family.</text>
</comment>
<sequence length="307" mass="33893">MVAYVVQRLAGLAFVFILVSIVAFLLMHATPGGPFDEPNMPLPPAAKENILRKYGLDQPLHIQYIRYMTNALRGDFGYSFSSPTETVAQVIGRTWPISITLGGITVVVALGSGILLGILAAIRQNSILDYVVTFIATLGLTVPNFVIALWLILIFAVELGWLPLGGWGEDWRQIIMPMIALGLGPMGIATRYTRASLVDVFTADYIRTARAKGLAERMVVMRHAIKNALIPIITVLGPRIPDLITGTIFVETMFRVPGLGKFFVESVLDRDYPMIMALMLLIAVLWGFVYLITDLLYTIIDPRVKLT</sequence>
<dbReference type="HOGENOM" id="CLU_036879_0_0_0"/>
<dbReference type="PROSITE" id="PS50928">
    <property type="entry name" value="ABC_TM1"/>
    <property type="match status" value="1"/>
</dbReference>
<dbReference type="Pfam" id="PF19300">
    <property type="entry name" value="BPD_transp_1_N"/>
    <property type="match status" value="1"/>
</dbReference>
<keyword evidence="2 7" id="KW-0813">Transport</keyword>